<name>A0ABQ5HXT2_9ASTR</name>
<dbReference type="Proteomes" id="UP001151760">
    <property type="component" value="Unassembled WGS sequence"/>
</dbReference>
<accession>A0ABQ5HXT2</accession>
<proteinExistence type="predicted"/>
<dbReference type="InterPro" id="IPR013103">
    <property type="entry name" value="RVT_2"/>
</dbReference>
<keyword evidence="4" id="KW-1185">Reference proteome</keyword>
<gene>
    <name evidence="3" type="ORF">Tco_1081370</name>
</gene>
<feature type="compositionally biased region" description="Basic and acidic residues" evidence="1">
    <location>
        <begin position="49"/>
        <end position="68"/>
    </location>
</feature>
<evidence type="ECO:0000259" key="2">
    <source>
        <dbReference type="Pfam" id="PF07727"/>
    </source>
</evidence>
<protein>
    <submittedName>
        <fullName evidence="3">Ribonuclease H-like domain-containing protein</fullName>
    </submittedName>
</protein>
<comment type="caution">
    <text evidence="3">The sequence shown here is derived from an EMBL/GenBank/DDBJ whole genome shotgun (WGS) entry which is preliminary data.</text>
</comment>
<evidence type="ECO:0000256" key="1">
    <source>
        <dbReference type="SAM" id="MobiDB-lite"/>
    </source>
</evidence>
<dbReference type="EMBL" id="BQNB010020117">
    <property type="protein sequence ID" value="GJT92525.1"/>
    <property type="molecule type" value="Genomic_DNA"/>
</dbReference>
<feature type="domain" description="Reverse transcriptase Ty1/copia-type" evidence="2">
    <location>
        <begin position="190"/>
        <end position="235"/>
    </location>
</feature>
<evidence type="ECO:0000313" key="4">
    <source>
        <dbReference type="Proteomes" id="UP001151760"/>
    </source>
</evidence>
<sequence>MGRLMRGSCIETNINARQDGQEKASDHEYILLPLMLSNSPLSSSSQSIDNKDADEVPGKGDDDLSERNDQERMIEYASFKNTDIFDDAYDDREVGAEADLNNLETTMNVSPIPITRIHKDHPKDQIIGDINLATQTRRMTKIFEEHAMVLQALTDPRWIEVMQEELLQFKLQKVWTLVDLPKGKRAIGTKIEAIRLFLAYASFMGLIVYQMDVKSVFLYGTIEEEVYMCQPPGFEDP</sequence>
<reference evidence="3" key="2">
    <citation type="submission" date="2022-01" db="EMBL/GenBank/DDBJ databases">
        <authorList>
            <person name="Yamashiro T."/>
            <person name="Shiraishi A."/>
            <person name="Satake H."/>
            <person name="Nakayama K."/>
        </authorList>
    </citation>
    <scope>NUCLEOTIDE SEQUENCE</scope>
</reference>
<reference evidence="3" key="1">
    <citation type="journal article" date="2022" name="Int. J. Mol. Sci.">
        <title>Draft Genome of Tanacetum Coccineum: Genomic Comparison of Closely Related Tanacetum-Family Plants.</title>
        <authorList>
            <person name="Yamashiro T."/>
            <person name="Shiraishi A."/>
            <person name="Nakayama K."/>
            <person name="Satake H."/>
        </authorList>
    </citation>
    <scope>NUCLEOTIDE SEQUENCE</scope>
</reference>
<organism evidence="3 4">
    <name type="scientific">Tanacetum coccineum</name>
    <dbReference type="NCBI Taxonomy" id="301880"/>
    <lineage>
        <taxon>Eukaryota</taxon>
        <taxon>Viridiplantae</taxon>
        <taxon>Streptophyta</taxon>
        <taxon>Embryophyta</taxon>
        <taxon>Tracheophyta</taxon>
        <taxon>Spermatophyta</taxon>
        <taxon>Magnoliopsida</taxon>
        <taxon>eudicotyledons</taxon>
        <taxon>Gunneridae</taxon>
        <taxon>Pentapetalae</taxon>
        <taxon>asterids</taxon>
        <taxon>campanulids</taxon>
        <taxon>Asterales</taxon>
        <taxon>Asteraceae</taxon>
        <taxon>Asteroideae</taxon>
        <taxon>Anthemideae</taxon>
        <taxon>Anthemidinae</taxon>
        <taxon>Tanacetum</taxon>
    </lineage>
</organism>
<dbReference type="Pfam" id="PF07727">
    <property type="entry name" value="RVT_2"/>
    <property type="match status" value="1"/>
</dbReference>
<evidence type="ECO:0000313" key="3">
    <source>
        <dbReference type="EMBL" id="GJT92525.1"/>
    </source>
</evidence>
<feature type="region of interest" description="Disordered" evidence="1">
    <location>
        <begin position="40"/>
        <end position="68"/>
    </location>
</feature>